<evidence type="ECO:0000313" key="2">
    <source>
        <dbReference type="Proteomes" id="UP001652625"/>
    </source>
</evidence>
<dbReference type="PROSITE" id="PS51354">
    <property type="entry name" value="GLUTAREDOXIN_2"/>
    <property type="match status" value="1"/>
</dbReference>
<dbReference type="Pfam" id="PF04908">
    <property type="entry name" value="SH3BGR"/>
    <property type="match status" value="1"/>
</dbReference>
<protein>
    <submittedName>
        <fullName evidence="3">SH3 domain-binding glutamic acid-rich-like protein 3</fullName>
    </submittedName>
</protein>
<gene>
    <name evidence="3" type="primary">LOC136080537</name>
</gene>
<dbReference type="Proteomes" id="UP001652625">
    <property type="component" value="Chromosome 05"/>
</dbReference>
<evidence type="ECO:0000313" key="3">
    <source>
        <dbReference type="RefSeq" id="XP_065653411.1"/>
    </source>
</evidence>
<comment type="similarity">
    <text evidence="1">Belongs to the SH3BGR family.</text>
</comment>
<dbReference type="GeneID" id="136080537"/>
<name>A0ABM4BW32_HYDVU</name>
<dbReference type="Gene3D" id="3.40.30.10">
    <property type="entry name" value="Glutaredoxin"/>
    <property type="match status" value="1"/>
</dbReference>
<dbReference type="SUPFAM" id="SSF52833">
    <property type="entry name" value="Thioredoxin-like"/>
    <property type="match status" value="1"/>
</dbReference>
<accession>A0ABM4BW32</accession>
<dbReference type="PANTHER" id="PTHR12232:SF0">
    <property type="entry name" value="THIOREDOXIN DOMAIN-CONTAINING PROTEIN"/>
    <property type="match status" value="1"/>
</dbReference>
<organism evidence="2 3">
    <name type="scientific">Hydra vulgaris</name>
    <name type="common">Hydra</name>
    <name type="synonym">Hydra attenuata</name>
    <dbReference type="NCBI Taxonomy" id="6087"/>
    <lineage>
        <taxon>Eukaryota</taxon>
        <taxon>Metazoa</taxon>
        <taxon>Cnidaria</taxon>
        <taxon>Hydrozoa</taxon>
        <taxon>Hydroidolina</taxon>
        <taxon>Anthoathecata</taxon>
        <taxon>Aplanulata</taxon>
        <taxon>Hydridae</taxon>
        <taxon>Hydra</taxon>
    </lineage>
</organism>
<dbReference type="PANTHER" id="PTHR12232">
    <property type="entry name" value="SH3 DOMAIN-BINDING GLUTAMIC ACID-RICH-LIKE PROTEIN"/>
    <property type="match status" value="1"/>
</dbReference>
<proteinExistence type="inferred from homology"/>
<keyword evidence="2" id="KW-1185">Reference proteome</keyword>
<sequence>MGVIVYVSSVSSSTELKKHQQKITMVLDGKKIPYEVKDIASSEEAKTEMKHLAGVDAHPPQIANDNVYCGDFFGFDEAVESEELSQFLKL</sequence>
<dbReference type="RefSeq" id="XP_065653411.1">
    <property type="nucleotide sequence ID" value="XM_065797339.1"/>
</dbReference>
<evidence type="ECO:0000256" key="1">
    <source>
        <dbReference type="ARBA" id="ARBA00007764"/>
    </source>
</evidence>
<reference evidence="3" key="1">
    <citation type="submission" date="2025-08" db="UniProtKB">
        <authorList>
            <consortium name="RefSeq"/>
        </authorList>
    </citation>
    <scope>IDENTIFICATION</scope>
</reference>
<dbReference type="InterPro" id="IPR006993">
    <property type="entry name" value="Glut_rich_SH3-bd"/>
</dbReference>
<dbReference type="InterPro" id="IPR036249">
    <property type="entry name" value="Thioredoxin-like_sf"/>
</dbReference>
<dbReference type="InterPro" id="IPR051033">
    <property type="entry name" value="SH3BGR"/>
</dbReference>